<dbReference type="SUPFAM" id="SSF56601">
    <property type="entry name" value="beta-lactamase/transpeptidase-like"/>
    <property type="match status" value="1"/>
</dbReference>
<organism evidence="3 4">
    <name type="scientific">Catellatospora citrea</name>
    <dbReference type="NCBI Taxonomy" id="53366"/>
    <lineage>
        <taxon>Bacteria</taxon>
        <taxon>Bacillati</taxon>
        <taxon>Actinomycetota</taxon>
        <taxon>Actinomycetes</taxon>
        <taxon>Micromonosporales</taxon>
        <taxon>Micromonosporaceae</taxon>
        <taxon>Catellatospora</taxon>
    </lineage>
</organism>
<keyword evidence="4" id="KW-1185">Reference proteome</keyword>
<name>A0A8J3KDQ3_9ACTN</name>
<feature type="signal peptide" evidence="1">
    <location>
        <begin position="1"/>
        <end position="27"/>
    </location>
</feature>
<dbReference type="InterPro" id="IPR050491">
    <property type="entry name" value="AmpC-like"/>
</dbReference>
<dbReference type="AlphaFoldDB" id="A0A8J3KDQ3"/>
<protein>
    <submittedName>
        <fullName evidence="3">Serine hydrolase</fullName>
    </submittedName>
</protein>
<dbReference type="Gene3D" id="3.40.710.10">
    <property type="entry name" value="DD-peptidase/beta-lactamase superfamily"/>
    <property type="match status" value="1"/>
</dbReference>
<comment type="caution">
    <text evidence="3">The sequence shown here is derived from an EMBL/GenBank/DDBJ whole genome shotgun (WGS) entry which is preliminary data.</text>
</comment>
<evidence type="ECO:0000259" key="2">
    <source>
        <dbReference type="Pfam" id="PF00144"/>
    </source>
</evidence>
<feature type="domain" description="Beta-lactamase-related" evidence="2">
    <location>
        <begin position="43"/>
        <end position="360"/>
    </location>
</feature>
<evidence type="ECO:0000256" key="1">
    <source>
        <dbReference type="SAM" id="SignalP"/>
    </source>
</evidence>
<accession>A0A8J3KDQ3</accession>
<evidence type="ECO:0000313" key="4">
    <source>
        <dbReference type="Proteomes" id="UP000659904"/>
    </source>
</evidence>
<dbReference type="InterPro" id="IPR001466">
    <property type="entry name" value="Beta-lactam-related"/>
</dbReference>
<reference evidence="3 4" key="1">
    <citation type="submission" date="2021-01" db="EMBL/GenBank/DDBJ databases">
        <title>Whole genome shotgun sequence of Catellatospora citrea NBRC 14495.</title>
        <authorList>
            <person name="Komaki H."/>
            <person name="Tamura T."/>
        </authorList>
    </citation>
    <scope>NUCLEOTIDE SEQUENCE [LARGE SCALE GENOMIC DNA]</scope>
    <source>
        <strain evidence="3 4">NBRC 14495</strain>
    </source>
</reference>
<gene>
    <name evidence="3" type="ORF">Cci01nite_22570</name>
</gene>
<dbReference type="EMBL" id="BONH01000007">
    <property type="protein sequence ID" value="GIF97163.1"/>
    <property type="molecule type" value="Genomic_DNA"/>
</dbReference>
<proteinExistence type="predicted"/>
<evidence type="ECO:0000313" key="3">
    <source>
        <dbReference type="EMBL" id="GIF97163.1"/>
    </source>
</evidence>
<feature type="chain" id="PRO_5035175556" evidence="1">
    <location>
        <begin position="28"/>
        <end position="393"/>
    </location>
</feature>
<keyword evidence="1" id="KW-0732">Signal</keyword>
<dbReference type="PANTHER" id="PTHR46825:SF7">
    <property type="entry name" value="D-ALANYL-D-ALANINE CARBOXYPEPTIDASE"/>
    <property type="match status" value="1"/>
</dbReference>
<dbReference type="InterPro" id="IPR012338">
    <property type="entry name" value="Beta-lactam/transpept-like"/>
</dbReference>
<keyword evidence="3" id="KW-0378">Hydrolase</keyword>
<dbReference type="RefSeq" id="WP_120315009.1">
    <property type="nucleotide sequence ID" value="NZ_BONH01000007.1"/>
</dbReference>
<sequence length="393" mass="41595">MTRTPIRAVLGAAVALSLLAGAAPAGAATGSTLRPQLEAITAAGMPGVFAEAVDGRHRQSAAAGVADVSTGAPTRPGMRHRVGSITKTFTATVLLQLVGEGRLRLDAPIGRYLPAYAVDGVTVRMLLNHTSGIADYDHVIFATDTLLEENRHRTFTPAELAAIGLGQPPTGVPGAAWSYSNTNYVLAGMILEKITGRSVAHEITKRIIKPLGLRHTYLPGTGTRIHGPHAAAYIPWYDGVLLDFADYNMSWAWAAGELVSTTGDLNTFYRALLTGRLLRPAQLAEMQTTVPWVPGAPEYGGYGLGLYSNALPCGLAWGHDGLVLGHATISWHSADGRHQVTVAQNMTHYVAPGQPDPIADATIAMLVAQLCGEQPATARTAVRPHLADLAFRR</sequence>
<dbReference type="PANTHER" id="PTHR46825">
    <property type="entry name" value="D-ALANYL-D-ALANINE-CARBOXYPEPTIDASE/ENDOPEPTIDASE AMPH"/>
    <property type="match status" value="1"/>
</dbReference>
<dbReference type="Pfam" id="PF00144">
    <property type="entry name" value="Beta-lactamase"/>
    <property type="match status" value="1"/>
</dbReference>
<dbReference type="Proteomes" id="UP000659904">
    <property type="component" value="Unassembled WGS sequence"/>
</dbReference>
<dbReference type="GO" id="GO:0016787">
    <property type="term" value="F:hydrolase activity"/>
    <property type="evidence" value="ECO:0007669"/>
    <property type="project" value="UniProtKB-KW"/>
</dbReference>